<reference evidence="2" key="1">
    <citation type="submission" date="2019-12" db="EMBL/GenBank/DDBJ databases">
        <title>Genome sequencing and annotation of Brassica cretica.</title>
        <authorList>
            <person name="Studholme D.J."/>
            <person name="Sarris P."/>
        </authorList>
    </citation>
    <scope>NUCLEOTIDE SEQUENCE</scope>
    <source>
        <strain evidence="2">PFS-109/04</strain>
        <tissue evidence="2">Leaf</tissue>
    </source>
</reference>
<comment type="caution">
    <text evidence="2">The sequence shown here is derived from an EMBL/GenBank/DDBJ whole genome shotgun (WGS) entry which is preliminary data.</text>
</comment>
<protein>
    <recommendedName>
        <fullName evidence="4">RNase H type-1 domain-containing protein</fullName>
    </recommendedName>
</protein>
<evidence type="ECO:0000313" key="2">
    <source>
        <dbReference type="EMBL" id="KAF3508588.1"/>
    </source>
</evidence>
<dbReference type="AlphaFoldDB" id="A0A8S9NUE9"/>
<gene>
    <name evidence="2" type="ORF">F2Q69_00002882</name>
</gene>
<dbReference type="Proteomes" id="UP000712600">
    <property type="component" value="Unassembled WGS sequence"/>
</dbReference>
<evidence type="ECO:0008006" key="4">
    <source>
        <dbReference type="Google" id="ProtNLM"/>
    </source>
</evidence>
<feature type="chain" id="PRO_5035861375" description="RNase H type-1 domain-containing protein" evidence="1">
    <location>
        <begin position="20"/>
        <end position="237"/>
    </location>
</feature>
<name>A0A8S9NUE9_BRACR</name>
<organism evidence="2 3">
    <name type="scientific">Brassica cretica</name>
    <name type="common">Mustard</name>
    <dbReference type="NCBI Taxonomy" id="69181"/>
    <lineage>
        <taxon>Eukaryota</taxon>
        <taxon>Viridiplantae</taxon>
        <taxon>Streptophyta</taxon>
        <taxon>Embryophyta</taxon>
        <taxon>Tracheophyta</taxon>
        <taxon>Spermatophyta</taxon>
        <taxon>Magnoliopsida</taxon>
        <taxon>eudicotyledons</taxon>
        <taxon>Gunneridae</taxon>
        <taxon>Pentapetalae</taxon>
        <taxon>rosids</taxon>
        <taxon>malvids</taxon>
        <taxon>Brassicales</taxon>
        <taxon>Brassicaceae</taxon>
        <taxon>Brassiceae</taxon>
        <taxon>Brassica</taxon>
    </lineage>
</organism>
<proteinExistence type="predicted"/>
<sequence length="237" mass="28041">MKQMRIMTTLLLRSVSGLGWSLKDQMDYEYFGLRTCIRNLLDLHVEIEGLLWAASYIRDRRITSIRFETNCSDLVDMTTNPVNWRLRENFEDVNLAHIPRTRNGQEDALTKETRIIGYIFFSYKSDPFISNCFGKRNWSKQSCMPYLENDEHVLIGRTALEVWTGLRQLEFDEFFRVSFIPCTTWVDDPIDQTRVKQLEGVKTKFVVVAQANKWSFKGMKRKWNRLHSILQGNRTCY</sequence>
<evidence type="ECO:0000256" key="1">
    <source>
        <dbReference type="SAM" id="SignalP"/>
    </source>
</evidence>
<feature type="signal peptide" evidence="1">
    <location>
        <begin position="1"/>
        <end position="19"/>
    </location>
</feature>
<accession>A0A8S9NUE9</accession>
<evidence type="ECO:0000313" key="3">
    <source>
        <dbReference type="Proteomes" id="UP000712600"/>
    </source>
</evidence>
<keyword evidence="1" id="KW-0732">Signal</keyword>
<dbReference type="EMBL" id="QGKX02001521">
    <property type="protein sequence ID" value="KAF3508588.1"/>
    <property type="molecule type" value="Genomic_DNA"/>
</dbReference>